<comment type="similarity">
    <text evidence="5">Belongs to the bacterial solute-binding protein 9 family.</text>
</comment>
<dbReference type="PRINTS" id="PR00691">
    <property type="entry name" value="ADHESINB"/>
</dbReference>
<dbReference type="Pfam" id="PF01297">
    <property type="entry name" value="ZnuA"/>
    <property type="match status" value="1"/>
</dbReference>
<dbReference type="Proteomes" id="UP000475545">
    <property type="component" value="Unassembled WGS sequence"/>
</dbReference>
<dbReference type="InterPro" id="IPR006127">
    <property type="entry name" value="ZnuA-like"/>
</dbReference>
<dbReference type="GO" id="GO:0030313">
    <property type="term" value="C:cell envelope"/>
    <property type="evidence" value="ECO:0007669"/>
    <property type="project" value="UniProtKB-SubCell"/>
</dbReference>
<feature type="signal peptide" evidence="6">
    <location>
        <begin position="1"/>
        <end position="26"/>
    </location>
</feature>
<dbReference type="PROSITE" id="PS51257">
    <property type="entry name" value="PROKAR_LIPOPROTEIN"/>
    <property type="match status" value="1"/>
</dbReference>
<dbReference type="AlphaFoldDB" id="A0A6L7GR52"/>
<dbReference type="SUPFAM" id="SSF53807">
    <property type="entry name" value="Helical backbone' metal receptor"/>
    <property type="match status" value="1"/>
</dbReference>
<dbReference type="PANTHER" id="PTHR42953">
    <property type="entry name" value="HIGH-AFFINITY ZINC UPTAKE SYSTEM PROTEIN ZNUA-RELATED"/>
    <property type="match status" value="1"/>
</dbReference>
<evidence type="ECO:0000256" key="5">
    <source>
        <dbReference type="RuleBase" id="RU003512"/>
    </source>
</evidence>
<name>A0A6L7GR52_9ACTN</name>
<evidence type="ECO:0000256" key="1">
    <source>
        <dbReference type="ARBA" id="ARBA00004196"/>
    </source>
</evidence>
<dbReference type="Gene3D" id="3.40.50.1980">
    <property type="entry name" value="Nitrogenase molybdenum iron protein domain"/>
    <property type="match status" value="2"/>
</dbReference>
<dbReference type="CDD" id="cd01137">
    <property type="entry name" value="PsaA"/>
    <property type="match status" value="1"/>
</dbReference>
<keyword evidence="3" id="KW-0479">Metal-binding</keyword>
<evidence type="ECO:0000256" key="2">
    <source>
        <dbReference type="ARBA" id="ARBA00022448"/>
    </source>
</evidence>
<dbReference type="InterPro" id="IPR006129">
    <property type="entry name" value="AdhesinB"/>
</dbReference>
<evidence type="ECO:0000313" key="7">
    <source>
        <dbReference type="EMBL" id="MXP21837.1"/>
    </source>
</evidence>
<protein>
    <submittedName>
        <fullName evidence="7">Metal ABC transporter substrate-binding protein</fullName>
    </submittedName>
</protein>
<keyword evidence="8" id="KW-1185">Reference proteome</keyword>
<evidence type="ECO:0000313" key="8">
    <source>
        <dbReference type="Proteomes" id="UP000475545"/>
    </source>
</evidence>
<dbReference type="GO" id="GO:0007155">
    <property type="term" value="P:cell adhesion"/>
    <property type="evidence" value="ECO:0007669"/>
    <property type="project" value="InterPro"/>
</dbReference>
<dbReference type="RefSeq" id="WP_160901977.1">
    <property type="nucleotide sequence ID" value="NZ_CP102850.1"/>
</dbReference>
<keyword evidence="2 5" id="KW-0813">Transport</keyword>
<evidence type="ECO:0000256" key="4">
    <source>
        <dbReference type="ARBA" id="ARBA00022729"/>
    </source>
</evidence>
<comment type="caution">
    <text evidence="7">The sequence shown here is derived from an EMBL/GenBank/DDBJ whole genome shotgun (WGS) entry which is preliminary data.</text>
</comment>
<dbReference type="PANTHER" id="PTHR42953:SF1">
    <property type="entry name" value="METAL-BINDING PROTEIN HI_0362-RELATED"/>
    <property type="match status" value="1"/>
</dbReference>
<proteinExistence type="inferred from homology"/>
<dbReference type="InterPro" id="IPR050492">
    <property type="entry name" value="Bact_metal-bind_prot9"/>
</dbReference>
<comment type="subcellular location">
    <subcellularLocation>
        <location evidence="1">Cell envelope</location>
    </subcellularLocation>
</comment>
<feature type="chain" id="PRO_5038721547" evidence="6">
    <location>
        <begin position="27"/>
        <end position="314"/>
    </location>
</feature>
<accession>A0A6L7GR52</accession>
<dbReference type="GO" id="GO:0030001">
    <property type="term" value="P:metal ion transport"/>
    <property type="evidence" value="ECO:0007669"/>
    <property type="project" value="InterPro"/>
</dbReference>
<evidence type="ECO:0000256" key="6">
    <source>
        <dbReference type="SAM" id="SignalP"/>
    </source>
</evidence>
<keyword evidence="4 6" id="KW-0732">Signal</keyword>
<dbReference type="InterPro" id="IPR006128">
    <property type="entry name" value="Lipoprotein_PsaA-like"/>
</dbReference>
<dbReference type="GO" id="GO:0046872">
    <property type="term" value="F:metal ion binding"/>
    <property type="evidence" value="ECO:0007669"/>
    <property type="project" value="UniProtKB-KW"/>
</dbReference>
<reference evidence="7 8" key="1">
    <citation type="submission" date="2019-11" db="EMBL/GenBank/DDBJ databases">
        <title>Gordonia sp. nov., a novel actinobacterium isolated from mangrove soil in Hainan.</title>
        <authorList>
            <person name="Huang X."/>
            <person name="Xie Y."/>
            <person name="Chu X."/>
            <person name="Xiao K."/>
        </authorList>
    </citation>
    <scope>NUCLEOTIDE SEQUENCE [LARGE SCALE GENOMIC DNA]</scope>
    <source>
        <strain evidence="7 8">HNM0687</strain>
    </source>
</reference>
<organism evidence="7 8">
    <name type="scientific">Gordonia mangrovi</name>
    <dbReference type="NCBI Taxonomy" id="2665643"/>
    <lineage>
        <taxon>Bacteria</taxon>
        <taxon>Bacillati</taxon>
        <taxon>Actinomycetota</taxon>
        <taxon>Actinomycetes</taxon>
        <taxon>Mycobacteriales</taxon>
        <taxon>Gordoniaceae</taxon>
        <taxon>Gordonia</taxon>
    </lineage>
</organism>
<gene>
    <name evidence="7" type="ORF">GIY30_10795</name>
</gene>
<dbReference type="PRINTS" id="PR00690">
    <property type="entry name" value="ADHESNFAMILY"/>
</dbReference>
<evidence type="ECO:0000256" key="3">
    <source>
        <dbReference type="ARBA" id="ARBA00022723"/>
    </source>
</evidence>
<sequence>MSPVRRGALITAVVLLAATLGACSTAGVDRDRPKVLTTFTVLADIAGNVAGPHAEAVSLTKFGAEIHGYEPTPGDLHKAMDASLVVVNGLHLDDWFERFLTDIDVPRIVASDGIDPMHISDIPGATASDVDRPNPHAWMSPIAAKVYADNIAAGLARVDPDHADDYRRNAVQYGRQLDAEQQRLIDAVATLPANERALVSCEGAFSYLARDTGLTEHYIWPVNSEQEATPQQMRRTVDFVRDRAVPAVFCESTVNDAPMRQVQGDTGARYGGTLYVDSLSEADGPVPTYLDLLRHDISTIVAGLTGKDADHVEP</sequence>
<dbReference type="EMBL" id="WMBR01000002">
    <property type="protein sequence ID" value="MXP21837.1"/>
    <property type="molecule type" value="Genomic_DNA"/>
</dbReference>